<dbReference type="CDD" id="cd05379">
    <property type="entry name" value="CAP_bacterial"/>
    <property type="match status" value="1"/>
</dbReference>
<proteinExistence type="predicted"/>
<sequence>MKKTFAKIALIGLISFSLFSCSKDSVSDEPKDTVSVDAKYSYRSDEDEVLSLINNHRASLGLVKLEKIDYVSVKSEEHTNYMVSTNTVNHNYFADRYVSIMSALSAKNVSENVAYKYSTSQSVVNAWLNSEGHRANIEGDFTHFGISIRTNSAGEKFYTNIFVKK</sequence>
<dbReference type="PANTHER" id="PTHR31157:SF1">
    <property type="entry name" value="SCP DOMAIN-CONTAINING PROTEIN"/>
    <property type="match status" value="1"/>
</dbReference>
<evidence type="ECO:0000313" key="3">
    <source>
        <dbReference type="EMBL" id="GAA4757848.1"/>
    </source>
</evidence>
<evidence type="ECO:0000259" key="2">
    <source>
        <dbReference type="Pfam" id="PF00188"/>
    </source>
</evidence>
<accession>A0ABP8ZJI2</accession>
<reference evidence="4" key="1">
    <citation type="journal article" date="2019" name="Int. J. Syst. Evol. Microbiol.">
        <title>The Global Catalogue of Microorganisms (GCM) 10K type strain sequencing project: providing services to taxonomists for standard genome sequencing and annotation.</title>
        <authorList>
            <consortium name="The Broad Institute Genomics Platform"/>
            <consortium name="The Broad Institute Genome Sequencing Center for Infectious Disease"/>
            <person name="Wu L."/>
            <person name="Ma J."/>
        </authorList>
    </citation>
    <scope>NUCLEOTIDE SEQUENCE [LARGE SCALE GENOMIC DNA]</scope>
    <source>
        <strain evidence="4">JCM 18198</strain>
    </source>
</reference>
<gene>
    <name evidence="3" type="ORF">GCM10023230_02180</name>
</gene>
<dbReference type="PROSITE" id="PS00430">
    <property type="entry name" value="TONB_DEPENDENT_REC_1"/>
    <property type="match status" value="1"/>
</dbReference>
<dbReference type="InterPro" id="IPR035940">
    <property type="entry name" value="CAP_sf"/>
</dbReference>
<dbReference type="InterPro" id="IPR010916">
    <property type="entry name" value="TonB_box_CS"/>
</dbReference>
<name>A0ABP8ZJI2_9FLAO</name>
<dbReference type="EMBL" id="BAABIP010000005">
    <property type="protein sequence ID" value="GAA4757848.1"/>
    <property type="molecule type" value="Genomic_DNA"/>
</dbReference>
<dbReference type="PANTHER" id="PTHR31157">
    <property type="entry name" value="SCP DOMAIN-CONTAINING PROTEIN"/>
    <property type="match status" value="1"/>
</dbReference>
<keyword evidence="4" id="KW-1185">Reference proteome</keyword>
<feature type="domain" description="SCP" evidence="2">
    <location>
        <begin position="50"/>
        <end position="158"/>
    </location>
</feature>
<dbReference type="InterPro" id="IPR014044">
    <property type="entry name" value="CAP_dom"/>
</dbReference>
<protein>
    <recommendedName>
        <fullName evidence="2">SCP domain-containing protein</fullName>
    </recommendedName>
</protein>
<organism evidence="3 4">
    <name type="scientific">Flavobacterium hankyongi</name>
    <dbReference type="NCBI Taxonomy" id="1176532"/>
    <lineage>
        <taxon>Bacteria</taxon>
        <taxon>Pseudomonadati</taxon>
        <taxon>Bacteroidota</taxon>
        <taxon>Flavobacteriia</taxon>
        <taxon>Flavobacteriales</taxon>
        <taxon>Flavobacteriaceae</taxon>
        <taxon>Flavobacterium</taxon>
    </lineage>
</organism>
<dbReference type="Proteomes" id="UP001500141">
    <property type="component" value="Unassembled WGS sequence"/>
</dbReference>
<evidence type="ECO:0000256" key="1">
    <source>
        <dbReference type="SAM" id="SignalP"/>
    </source>
</evidence>
<feature type="signal peptide" evidence="1">
    <location>
        <begin position="1"/>
        <end position="22"/>
    </location>
</feature>
<dbReference type="RefSeq" id="WP_264542698.1">
    <property type="nucleotide sequence ID" value="NZ_BAABIP010000005.1"/>
</dbReference>
<dbReference type="PROSITE" id="PS51257">
    <property type="entry name" value="PROKAR_LIPOPROTEIN"/>
    <property type="match status" value="1"/>
</dbReference>
<dbReference type="SUPFAM" id="SSF55797">
    <property type="entry name" value="PR-1-like"/>
    <property type="match status" value="1"/>
</dbReference>
<dbReference type="Gene3D" id="3.40.33.10">
    <property type="entry name" value="CAP"/>
    <property type="match status" value="1"/>
</dbReference>
<dbReference type="Pfam" id="PF00188">
    <property type="entry name" value="CAP"/>
    <property type="match status" value="1"/>
</dbReference>
<feature type="chain" id="PRO_5045117495" description="SCP domain-containing protein" evidence="1">
    <location>
        <begin position="23"/>
        <end position="165"/>
    </location>
</feature>
<evidence type="ECO:0000313" key="4">
    <source>
        <dbReference type="Proteomes" id="UP001500141"/>
    </source>
</evidence>
<keyword evidence="1" id="KW-0732">Signal</keyword>
<comment type="caution">
    <text evidence="3">The sequence shown here is derived from an EMBL/GenBank/DDBJ whole genome shotgun (WGS) entry which is preliminary data.</text>
</comment>